<feature type="domain" description="TQO small subunit DoxD" evidence="2">
    <location>
        <begin position="65"/>
        <end position="142"/>
    </location>
</feature>
<evidence type="ECO:0000313" key="3">
    <source>
        <dbReference type="EMBL" id="MBT1705978.1"/>
    </source>
</evidence>
<organism evidence="3 4">
    <name type="scientific">Chryseosolibacter indicus</name>
    <dbReference type="NCBI Taxonomy" id="2782351"/>
    <lineage>
        <taxon>Bacteria</taxon>
        <taxon>Pseudomonadati</taxon>
        <taxon>Bacteroidota</taxon>
        <taxon>Cytophagia</taxon>
        <taxon>Cytophagales</taxon>
        <taxon>Chryseotaleaceae</taxon>
        <taxon>Chryseosolibacter</taxon>
    </lineage>
</organism>
<dbReference type="RefSeq" id="WP_254156514.1">
    <property type="nucleotide sequence ID" value="NZ_JAHESD010000076.1"/>
</dbReference>
<dbReference type="Pfam" id="PF04173">
    <property type="entry name" value="DoxD"/>
    <property type="match status" value="1"/>
</dbReference>
<keyword evidence="1" id="KW-0472">Membrane</keyword>
<dbReference type="EMBL" id="JAHESD010000076">
    <property type="protein sequence ID" value="MBT1705978.1"/>
    <property type="molecule type" value="Genomic_DNA"/>
</dbReference>
<sequence length="157" mass="17858">MSNWKEICKTTNSEINIIFRVGVALVLIPHCIEEWKHVYDHLIIYESHVQDISIFEKVFYYGVIIIEILALLLIIAGIFGKIAAAVLCTAISLHFLPVQTLALLLYKQYEIYTLLITALLFLIIKGSGKYSLDSIITRSHHNKRSTGNKIHTATSMR</sequence>
<gene>
    <name evidence="3" type="ORF">KK060_21990</name>
</gene>
<protein>
    <recommendedName>
        <fullName evidence="2">TQO small subunit DoxD domain-containing protein</fullName>
    </recommendedName>
</protein>
<evidence type="ECO:0000259" key="2">
    <source>
        <dbReference type="Pfam" id="PF04173"/>
    </source>
</evidence>
<dbReference type="Proteomes" id="UP000772618">
    <property type="component" value="Unassembled WGS sequence"/>
</dbReference>
<proteinExistence type="predicted"/>
<evidence type="ECO:0000313" key="4">
    <source>
        <dbReference type="Proteomes" id="UP000772618"/>
    </source>
</evidence>
<evidence type="ECO:0000256" key="1">
    <source>
        <dbReference type="SAM" id="Phobius"/>
    </source>
</evidence>
<keyword evidence="1" id="KW-1133">Transmembrane helix</keyword>
<feature type="transmembrane region" description="Helical" evidence="1">
    <location>
        <begin position="86"/>
        <end position="105"/>
    </location>
</feature>
<reference evidence="3 4" key="1">
    <citation type="submission" date="2021-05" db="EMBL/GenBank/DDBJ databases">
        <title>A Polyphasic approach of four new species of the genus Ohtaekwangia: Ohtaekwangia histidinii sp. nov., Ohtaekwangia cretensis sp. nov., Ohtaekwangia indiensis sp. nov., Ohtaekwangia reichenbachii sp. nov. from diverse environment.</title>
        <authorList>
            <person name="Octaviana S."/>
        </authorList>
    </citation>
    <scope>NUCLEOTIDE SEQUENCE [LARGE SCALE GENOMIC DNA]</scope>
    <source>
        <strain evidence="3 4">PWU20</strain>
    </source>
</reference>
<dbReference type="InterPro" id="IPR007301">
    <property type="entry name" value="DoxD"/>
</dbReference>
<comment type="caution">
    <text evidence="3">The sequence shown here is derived from an EMBL/GenBank/DDBJ whole genome shotgun (WGS) entry which is preliminary data.</text>
</comment>
<feature type="transmembrane region" description="Helical" evidence="1">
    <location>
        <begin position="58"/>
        <end position="79"/>
    </location>
</feature>
<accession>A0ABS5VX38</accession>
<name>A0ABS5VX38_9BACT</name>
<keyword evidence="4" id="KW-1185">Reference proteome</keyword>
<keyword evidence="1" id="KW-0812">Transmembrane</keyword>